<reference evidence="2 3" key="1">
    <citation type="journal article" date="2024" name="Microbiology">
        <title>Methylomarinum rosea sp. nov., a novel halophilic methanotrophic bacterium from the hypersaline Lake Elton.</title>
        <authorList>
            <person name="Suleimanov R.Z."/>
            <person name="Oshkin I.Y."/>
            <person name="Danilova O.V."/>
            <person name="Suzina N.E."/>
            <person name="Dedysh S.N."/>
        </authorList>
    </citation>
    <scope>NUCLEOTIDE SEQUENCE [LARGE SCALE GENOMIC DNA]</scope>
    <source>
        <strain evidence="2 3">Ch1-1</strain>
    </source>
</reference>
<keyword evidence="3" id="KW-1185">Reference proteome</keyword>
<evidence type="ECO:0000313" key="2">
    <source>
        <dbReference type="EMBL" id="XBS20304.1"/>
    </source>
</evidence>
<feature type="region of interest" description="Disordered" evidence="1">
    <location>
        <begin position="1"/>
        <end position="88"/>
    </location>
</feature>
<dbReference type="Proteomes" id="UP001225378">
    <property type="component" value="Chromosome"/>
</dbReference>
<accession>A0AAU7NTL5</accession>
<dbReference type="EMBL" id="CP157743">
    <property type="protein sequence ID" value="XBS20304.1"/>
    <property type="molecule type" value="Genomic_DNA"/>
</dbReference>
<evidence type="ECO:0000313" key="3">
    <source>
        <dbReference type="Proteomes" id="UP001225378"/>
    </source>
</evidence>
<gene>
    <name evidence="2" type="ORF">Q9L42_018455</name>
</gene>
<proteinExistence type="predicted"/>
<dbReference type="KEGG" id="mech:Q9L42_018455"/>
<feature type="compositionally biased region" description="Polar residues" evidence="1">
    <location>
        <begin position="11"/>
        <end position="25"/>
    </location>
</feature>
<dbReference type="AlphaFoldDB" id="A0AAU7NTL5"/>
<dbReference type="RefSeq" id="WP_305906927.1">
    <property type="nucleotide sequence ID" value="NZ_CP157743.1"/>
</dbReference>
<sequence length="102" mass="10730">MEINHHITTLPPGSQTSNLEPQSLRTDALRDDLDSPGRDSVEFSGTATALAAANENDNNDIATRDQAKQAVQAVRQSATSSPADLAQSQANITSDAVRSLLG</sequence>
<protein>
    <submittedName>
        <fullName evidence="2">Uncharacterized protein</fullName>
    </submittedName>
</protein>
<evidence type="ECO:0000256" key="1">
    <source>
        <dbReference type="SAM" id="MobiDB-lite"/>
    </source>
</evidence>
<name>A0AAU7NTL5_9GAMM</name>
<feature type="compositionally biased region" description="Polar residues" evidence="1">
    <location>
        <begin position="74"/>
        <end position="88"/>
    </location>
</feature>
<feature type="compositionally biased region" description="Low complexity" evidence="1">
    <location>
        <begin position="46"/>
        <end position="61"/>
    </location>
</feature>
<organism evidence="2 3">
    <name type="scientific">Methylomarinum roseum</name>
    <dbReference type="NCBI Taxonomy" id="3067653"/>
    <lineage>
        <taxon>Bacteria</taxon>
        <taxon>Pseudomonadati</taxon>
        <taxon>Pseudomonadota</taxon>
        <taxon>Gammaproteobacteria</taxon>
        <taxon>Methylococcales</taxon>
        <taxon>Methylococcaceae</taxon>
        <taxon>Methylomarinum</taxon>
    </lineage>
</organism>
<feature type="compositionally biased region" description="Basic and acidic residues" evidence="1">
    <location>
        <begin position="27"/>
        <end position="41"/>
    </location>
</feature>